<accession>A0A061H5V3</accession>
<dbReference type="HOGENOM" id="CLU_915658_0_0_1"/>
<feature type="compositionally biased region" description="Polar residues" evidence="1">
    <location>
        <begin position="94"/>
        <end position="121"/>
    </location>
</feature>
<evidence type="ECO:0000313" key="2">
    <source>
        <dbReference type="EMBL" id="EPQ28297.1"/>
    </source>
</evidence>
<protein>
    <submittedName>
        <fullName evidence="2">Uncharacterized protein</fullName>
    </submittedName>
</protein>
<feature type="compositionally biased region" description="Gly residues" evidence="1">
    <location>
        <begin position="294"/>
        <end position="304"/>
    </location>
</feature>
<feature type="compositionally biased region" description="Polar residues" evidence="1">
    <location>
        <begin position="169"/>
        <end position="179"/>
    </location>
</feature>
<feature type="compositionally biased region" description="Polar residues" evidence="1">
    <location>
        <begin position="272"/>
        <end position="293"/>
    </location>
</feature>
<dbReference type="AlphaFoldDB" id="A0A061H5V3"/>
<dbReference type="RefSeq" id="XP_007879839.1">
    <property type="nucleotide sequence ID" value="XM_007881648.1"/>
</dbReference>
<name>A0A061H5V3_9BASI</name>
<proteinExistence type="predicted"/>
<dbReference type="GeneID" id="19318231"/>
<dbReference type="OrthoDB" id="3366315at2759"/>
<dbReference type="EMBL" id="KE361635">
    <property type="protein sequence ID" value="EPQ28297.1"/>
    <property type="molecule type" value="Genomic_DNA"/>
</dbReference>
<gene>
    <name evidence="2" type="ORF">PFL1_04124</name>
</gene>
<evidence type="ECO:0000256" key="1">
    <source>
        <dbReference type="SAM" id="MobiDB-lite"/>
    </source>
</evidence>
<dbReference type="KEGG" id="pfp:PFL1_04124"/>
<dbReference type="eggNOG" id="ENOG502R2TN">
    <property type="taxonomic scope" value="Eukaryota"/>
</dbReference>
<feature type="compositionally biased region" description="Low complexity" evidence="1">
    <location>
        <begin position="46"/>
        <end position="61"/>
    </location>
</feature>
<feature type="compositionally biased region" description="Polar residues" evidence="1">
    <location>
        <begin position="217"/>
        <end position="228"/>
    </location>
</feature>
<dbReference type="Proteomes" id="UP000053664">
    <property type="component" value="Unassembled WGS sequence"/>
</dbReference>
<reference evidence="2 3" key="1">
    <citation type="journal article" date="2013" name="Plant Cell">
        <title>The transition from a phytopathogenic smut ancestor to an anamorphic biocontrol agent deciphered by comparative whole-genome analysis.</title>
        <authorList>
            <person name="Lefebvre F."/>
            <person name="Joly D.L."/>
            <person name="Labbe C."/>
            <person name="Teichmann B."/>
            <person name="Linning R."/>
            <person name="Belzile F."/>
            <person name="Bakkeren G."/>
            <person name="Belanger R.R."/>
        </authorList>
    </citation>
    <scope>NUCLEOTIDE SEQUENCE [LARGE SCALE GENOMIC DNA]</scope>
    <source>
        <strain evidence="2 3">PF-1</strain>
    </source>
</reference>
<organism evidence="2 3">
    <name type="scientific">Pseudozyma flocculosa PF-1</name>
    <dbReference type="NCBI Taxonomy" id="1277687"/>
    <lineage>
        <taxon>Eukaryota</taxon>
        <taxon>Fungi</taxon>
        <taxon>Dikarya</taxon>
        <taxon>Basidiomycota</taxon>
        <taxon>Ustilaginomycotina</taxon>
        <taxon>Ustilaginomycetes</taxon>
        <taxon>Ustilaginales</taxon>
        <taxon>Ustilaginaceae</taxon>
        <taxon>Pseudozyma</taxon>
    </lineage>
</organism>
<evidence type="ECO:0000313" key="3">
    <source>
        <dbReference type="Proteomes" id="UP000053664"/>
    </source>
</evidence>
<sequence>MALNLDDLIGSMQHGFHAGDRGNDLNEIRENLKMTLGQQALGPGHSDASQSSNSSRRPPNARWDNRAYPPPHSSLDGDVAMLSGSVEAGGSRGQSGQTWQSYAQQQSGSNFGRSPMSMSNDQGGGGSGFDARFLNSQSSPPVGFGGPGSVGSQGSSTSSYGFGGFAQAPANTPQQTPVESSALARQLQAELERARDQQGSNRIAEADDERAEPDWTGQYQRQSASFSPPAQFPASDAASGGGSSSGYSLQFGTGGEQADRSSLTPRKLVNGFQPTNSNGSGVDSQGSGLSSPQYGGGQSIGAGQ</sequence>
<feature type="region of interest" description="Disordered" evidence="1">
    <location>
        <begin position="33"/>
        <end position="304"/>
    </location>
</feature>